<organism evidence="1 2">
    <name type="scientific">Salmo trutta</name>
    <name type="common">Brown trout</name>
    <dbReference type="NCBI Taxonomy" id="8032"/>
    <lineage>
        <taxon>Eukaryota</taxon>
        <taxon>Metazoa</taxon>
        <taxon>Chordata</taxon>
        <taxon>Craniata</taxon>
        <taxon>Vertebrata</taxon>
        <taxon>Euteleostomi</taxon>
        <taxon>Actinopterygii</taxon>
        <taxon>Neopterygii</taxon>
        <taxon>Teleostei</taxon>
        <taxon>Protacanthopterygii</taxon>
        <taxon>Salmoniformes</taxon>
        <taxon>Salmonidae</taxon>
        <taxon>Salmoninae</taxon>
        <taxon>Salmo</taxon>
    </lineage>
</organism>
<sequence>MALKLVWRLVNTVSKEGPEVYRIVSSAATSLMYTEKRVGPRIEPCGTPVETARGPDNSLGQVDEYGCTIMWFRRTLKQNGKVMIPLQLITSSLWFGTFYYAAMQQVLFNIYLCREVPILPQELVKLLEHSQSGYALNAHISLHIVTVYLAEVAIRGTSLSIRYQHKHSHMTTPPPIKEYLQDKMEETKEHGRDHLSRRIGDNKDKLAEKLQETKDQVFFRKKLE</sequence>
<dbReference type="OMA" id="DEYGCTI"/>
<protein>
    <submittedName>
        <fullName evidence="1">Family with sequence similarity 210 member Aa</fullName>
    </submittedName>
</protein>
<proteinExistence type="predicted"/>
<evidence type="ECO:0000313" key="1">
    <source>
        <dbReference type="Ensembl" id="ENSSTUP00000075086.1"/>
    </source>
</evidence>
<dbReference type="AlphaFoldDB" id="A0A674BVK9"/>
<accession>A0A674BVK9</accession>
<dbReference type="InParanoid" id="A0A674BVK9"/>
<reference evidence="1" key="2">
    <citation type="submission" date="2025-09" db="UniProtKB">
        <authorList>
            <consortium name="Ensembl"/>
        </authorList>
    </citation>
    <scope>IDENTIFICATION</scope>
</reference>
<name>A0A674BVK9_SALTR</name>
<dbReference type="Ensembl" id="ENSSTUT00000079837.1">
    <property type="protein sequence ID" value="ENSSTUP00000075086.1"/>
    <property type="gene ID" value="ENSSTUG00000032980.1"/>
</dbReference>
<keyword evidence="2" id="KW-1185">Reference proteome</keyword>
<reference evidence="1" key="1">
    <citation type="submission" date="2025-08" db="UniProtKB">
        <authorList>
            <consortium name="Ensembl"/>
        </authorList>
    </citation>
    <scope>IDENTIFICATION</scope>
</reference>
<evidence type="ECO:0000313" key="2">
    <source>
        <dbReference type="Proteomes" id="UP000472277"/>
    </source>
</evidence>
<dbReference type="Proteomes" id="UP000472277">
    <property type="component" value="Unassembled WGS sequence"/>
</dbReference>
<dbReference type="GeneTree" id="ENSGT00940000156554"/>